<dbReference type="OrthoDB" id="2436419at2759"/>
<dbReference type="EMBL" id="MCFF01000011">
    <property type="protein sequence ID" value="ORZ21782.1"/>
    <property type="molecule type" value="Genomic_DNA"/>
</dbReference>
<proteinExistence type="predicted"/>
<dbReference type="Proteomes" id="UP000193648">
    <property type="component" value="Unassembled WGS sequence"/>
</dbReference>
<dbReference type="AlphaFoldDB" id="A0A1Y2GSL5"/>
<dbReference type="InParanoid" id="A0A1Y2GSL5"/>
<protein>
    <submittedName>
        <fullName evidence="1">Uncharacterized protein</fullName>
    </submittedName>
</protein>
<evidence type="ECO:0000313" key="1">
    <source>
        <dbReference type="EMBL" id="ORZ21782.1"/>
    </source>
</evidence>
<gene>
    <name evidence="1" type="ORF">BCR41DRAFT_394554</name>
</gene>
<dbReference type="GeneID" id="33570496"/>
<comment type="caution">
    <text evidence="1">The sequence shown here is derived from an EMBL/GenBank/DDBJ whole genome shotgun (WGS) entry which is preliminary data.</text>
</comment>
<evidence type="ECO:0000313" key="2">
    <source>
        <dbReference type="Proteomes" id="UP000193648"/>
    </source>
</evidence>
<organism evidence="1 2">
    <name type="scientific">Lobosporangium transversale</name>
    <dbReference type="NCBI Taxonomy" id="64571"/>
    <lineage>
        <taxon>Eukaryota</taxon>
        <taxon>Fungi</taxon>
        <taxon>Fungi incertae sedis</taxon>
        <taxon>Mucoromycota</taxon>
        <taxon>Mortierellomycotina</taxon>
        <taxon>Mortierellomycetes</taxon>
        <taxon>Mortierellales</taxon>
        <taxon>Mortierellaceae</taxon>
        <taxon>Lobosporangium</taxon>
    </lineage>
</organism>
<sequence>MSEPNAVKYQRLPENKLSPRITSSVGIRNIIKTSDDVHRLWGCQLETIKLLGLDLGQVSVVGASALLPSHGSFIGIAVRPKFYNLAIKQKTVHTESSLLPLCGNAASIKEYIDKLVGAETHLSSFYKGRAIKRHRWNAKRARDEEYVQIANRLLNMVGGSVGVKRKESDKVVIARKTFMHRAVMAGHNIANVVRGHLIHQQQPLYLQPIDKKELSTSMDERQLFSTRQTSSTIRG</sequence>
<name>A0A1Y2GSL5_9FUNG</name>
<dbReference type="RefSeq" id="XP_021883033.1">
    <property type="nucleotide sequence ID" value="XM_022028653.1"/>
</dbReference>
<accession>A0A1Y2GSL5</accession>
<keyword evidence="2" id="KW-1185">Reference proteome</keyword>
<reference evidence="1 2" key="1">
    <citation type="submission" date="2016-07" db="EMBL/GenBank/DDBJ databases">
        <title>Pervasive Adenine N6-methylation of Active Genes in Fungi.</title>
        <authorList>
            <consortium name="DOE Joint Genome Institute"/>
            <person name="Mondo S.J."/>
            <person name="Dannebaum R.O."/>
            <person name="Kuo R.C."/>
            <person name="Labutti K."/>
            <person name="Haridas S."/>
            <person name="Kuo A."/>
            <person name="Salamov A."/>
            <person name="Ahrendt S.R."/>
            <person name="Lipzen A."/>
            <person name="Sullivan W."/>
            <person name="Andreopoulos W.B."/>
            <person name="Clum A."/>
            <person name="Lindquist E."/>
            <person name="Daum C."/>
            <person name="Ramamoorthy G.K."/>
            <person name="Gryganskyi A."/>
            <person name="Culley D."/>
            <person name="Magnuson J.K."/>
            <person name="James T.Y."/>
            <person name="O'Malley M.A."/>
            <person name="Stajich J.E."/>
            <person name="Spatafora J.W."/>
            <person name="Visel A."/>
            <person name="Grigoriev I.V."/>
        </authorList>
    </citation>
    <scope>NUCLEOTIDE SEQUENCE [LARGE SCALE GENOMIC DNA]</scope>
    <source>
        <strain evidence="1 2">NRRL 3116</strain>
    </source>
</reference>